<protein>
    <submittedName>
        <fullName evidence="2">Uncharacterized protein</fullName>
    </submittedName>
</protein>
<comment type="caution">
    <text evidence="2">The sequence shown here is derived from an EMBL/GenBank/DDBJ whole genome shotgun (WGS) entry which is preliminary data.</text>
</comment>
<feature type="region of interest" description="Disordered" evidence="1">
    <location>
        <begin position="393"/>
        <end position="415"/>
    </location>
</feature>
<sequence length="565" mass="62356">MLLNLGLTADAAAAHGNEFADSSQVSQSSNPKPNPSVVSFAKSPLLGLGSFYNSFKGSEPPEPQNKQNSSMPTSNIDSRSSSDGDFSVVESTIAPRPTRSIPKKQTSRPKTSYHLAHPAGHARHKRLKLRPKLLLQLQQSSHTSRPLPILDVLPSSVYLPKLTRKFPTIFRGKNGLGPNDLIIVTSELYENDSDKASKHKGEKKDDEHQEVIATICQLLTEDALSKGKAEICLNYGPVWEATPLPNGSYEFVADTDNGRQIMRWVQRPNKNRRVSGSTIGTIPQEETKRFTFSVINPNTRRHPVVASMIRNRLEVFDEYSTPSSVSKPPTSSMSMVSDDSQVDDRNMVPMDDKLRTLIIITSIWVAFREGWSHNFTYDDSASALNSKAICSPMSSKHNSPTTVTAENDVSPEDNGRHPNVVTTNGSRHIAFANRQSHTAPVMDVSKATSSGKLNKRSNSTGANFLKRSNRQTARPSRHSMLPQTKDNHDITPNSVQPEDEYFSIGAGNGNNKHAKGPDRAVDTHAEVVRGTTNGTTNSRVPETNGVKPKRRHRFSNILDLFSKRH</sequence>
<dbReference type="AlphaFoldDB" id="A0A3A3A7G0"/>
<feature type="compositionally biased region" description="Low complexity" evidence="1">
    <location>
        <begin position="22"/>
        <end position="39"/>
    </location>
</feature>
<reference evidence="3" key="1">
    <citation type="submission" date="2017-02" db="EMBL/GenBank/DDBJ databases">
        <authorList>
            <person name="Tafer H."/>
            <person name="Lopandic K."/>
        </authorList>
    </citation>
    <scope>NUCLEOTIDE SEQUENCE [LARGE SCALE GENOMIC DNA]</scope>
    <source>
        <strain evidence="3">CBS 366.77</strain>
    </source>
</reference>
<feature type="compositionally biased region" description="Low complexity" evidence="1">
    <location>
        <begin position="320"/>
        <end position="339"/>
    </location>
</feature>
<proteinExistence type="predicted"/>
<evidence type="ECO:0000313" key="2">
    <source>
        <dbReference type="EMBL" id="RJE25291.1"/>
    </source>
</evidence>
<dbReference type="EMBL" id="MVGC01000052">
    <property type="protein sequence ID" value="RJE25291.1"/>
    <property type="molecule type" value="Genomic_DNA"/>
</dbReference>
<organism evidence="2 3">
    <name type="scientific">Aspergillus sclerotialis</name>
    <dbReference type="NCBI Taxonomy" id="2070753"/>
    <lineage>
        <taxon>Eukaryota</taxon>
        <taxon>Fungi</taxon>
        <taxon>Dikarya</taxon>
        <taxon>Ascomycota</taxon>
        <taxon>Pezizomycotina</taxon>
        <taxon>Eurotiomycetes</taxon>
        <taxon>Eurotiomycetidae</taxon>
        <taxon>Eurotiales</taxon>
        <taxon>Aspergillaceae</taxon>
        <taxon>Aspergillus</taxon>
        <taxon>Aspergillus subgen. Polypaecilum</taxon>
    </lineage>
</organism>
<dbReference type="OrthoDB" id="5404323at2759"/>
<name>A0A3A3A7G0_9EURO</name>
<keyword evidence="3" id="KW-1185">Reference proteome</keyword>
<evidence type="ECO:0000313" key="3">
    <source>
        <dbReference type="Proteomes" id="UP000266188"/>
    </source>
</evidence>
<dbReference type="Proteomes" id="UP000266188">
    <property type="component" value="Unassembled WGS sequence"/>
</dbReference>
<dbReference type="STRING" id="2070753.A0A3A3A7G0"/>
<feature type="region of interest" description="Disordered" evidence="1">
    <location>
        <begin position="320"/>
        <end position="344"/>
    </location>
</feature>
<evidence type="ECO:0000256" key="1">
    <source>
        <dbReference type="SAM" id="MobiDB-lite"/>
    </source>
</evidence>
<feature type="compositionally biased region" description="Polar residues" evidence="1">
    <location>
        <begin position="64"/>
        <end position="84"/>
    </location>
</feature>
<accession>A0A3A3A7G0</accession>
<gene>
    <name evidence="2" type="ORF">PHISCL_02380</name>
</gene>
<feature type="region of interest" description="Disordered" evidence="1">
    <location>
        <begin position="467"/>
        <end position="490"/>
    </location>
</feature>
<feature type="region of interest" description="Disordered" evidence="1">
    <location>
        <begin position="18"/>
        <end position="125"/>
    </location>
</feature>
<feature type="compositionally biased region" description="Polar residues" evidence="1">
    <location>
        <begin position="393"/>
        <end position="407"/>
    </location>
</feature>